<name>A0ABT2HT97_9MICC</name>
<dbReference type="Proteomes" id="UP001205046">
    <property type="component" value="Unassembled WGS sequence"/>
</dbReference>
<dbReference type="GO" id="GO:0016874">
    <property type="term" value="F:ligase activity"/>
    <property type="evidence" value="ECO:0007669"/>
    <property type="project" value="UniProtKB-KW"/>
</dbReference>
<gene>
    <name evidence="2" type="ORF">M3B43_11460</name>
</gene>
<comment type="caution">
    <text evidence="2">The sequence shown here is derived from an EMBL/GenBank/DDBJ whole genome shotgun (WGS) entry which is preliminary data.</text>
</comment>
<proteinExistence type="predicted"/>
<reference evidence="2 3" key="1">
    <citation type="submission" date="2022-04" db="EMBL/GenBank/DDBJ databases">
        <title>Human microbiome associated bacterial genomes.</title>
        <authorList>
            <person name="Sandstrom S."/>
            <person name="Salamzade R."/>
            <person name="Kalan L.R."/>
        </authorList>
    </citation>
    <scope>NUCLEOTIDE SEQUENCE [LARGE SCALE GENOMIC DNA]</scope>
    <source>
        <strain evidence="3">p3-SID767</strain>
    </source>
</reference>
<dbReference type="Gene3D" id="3.30.930.10">
    <property type="entry name" value="Bira Bifunctional Protein, Domain 2"/>
    <property type="match status" value="1"/>
</dbReference>
<keyword evidence="2" id="KW-0436">Ligase</keyword>
<feature type="domain" description="BPL/LPL catalytic" evidence="1">
    <location>
        <begin position="34"/>
        <end position="236"/>
    </location>
</feature>
<keyword evidence="3" id="KW-1185">Reference proteome</keyword>
<evidence type="ECO:0000259" key="1">
    <source>
        <dbReference type="PROSITE" id="PS51733"/>
    </source>
</evidence>
<dbReference type="EMBL" id="JALXMO010000049">
    <property type="protein sequence ID" value="MCT1607921.1"/>
    <property type="molecule type" value="Genomic_DNA"/>
</dbReference>
<evidence type="ECO:0000313" key="2">
    <source>
        <dbReference type="EMBL" id="MCT1607921.1"/>
    </source>
</evidence>
<dbReference type="PROSITE" id="PS51733">
    <property type="entry name" value="BPL_LPL_CATALYTIC"/>
    <property type="match status" value="1"/>
</dbReference>
<dbReference type="InterPro" id="IPR045864">
    <property type="entry name" value="aa-tRNA-synth_II/BPL/LPL"/>
</dbReference>
<evidence type="ECO:0000313" key="3">
    <source>
        <dbReference type="Proteomes" id="UP001205046"/>
    </source>
</evidence>
<protein>
    <submittedName>
        <fullName evidence="2">Lipoate--protein ligase family protein</fullName>
    </submittedName>
</protein>
<dbReference type="SUPFAM" id="SSF55681">
    <property type="entry name" value="Class II aaRS and biotin synthetases"/>
    <property type="match status" value="1"/>
</dbReference>
<dbReference type="Pfam" id="PF21948">
    <property type="entry name" value="LplA-B_cat"/>
    <property type="match status" value="1"/>
</dbReference>
<dbReference type="RefSeq" id="WP_260073768.1">
    <property type="nucleotide sequence ID" value="NZ_JALXMO010000049.1"/>
</dbReference>
<dbReference type="InterPro" id="IPR004143">
    <property type="entry name" value="BPL_LPL_catalytic"/>
</dbReference>
<organism evidence="2 3">
    <name type="scientific">Nesterenkonia massiliensis</name>
    <dbReference type="NCBI Taxonomy" id="1232429"/>
    <lineage>
        <taxon>Bacteria</taxon>
        <taxon>Bacillati</taxon>
        <taxon>Actinomycetota</taxon>
        <taxon>Actinomycetes</taxon>
        <taxon>Micrococcales</taxon>
        <taxon>Micrococcaceae</taxon>
        <taxon>Nesterenkonia</taxon>
    </lineage>
</organism>
<sequence length="244" mass="26807">MNTEGLLVYRQKESLGAERDLDLALELLAGTRTGRTQPMLRIYRPEPTVAFGQRDARLPGFDAARQACRDLGFEPLIRRAGGRAAAYHPGSLVIDHIEPDPDPIRESQARFQAFGELFAEALTRAGVDARLGPIPHEYCYGDHSVHGVHPTEQDIRVKLIGTAQRQIATGWLFSSSIVVEDGAAIRRVLSEAYSAMELPWDPLTGGAATDLNPGITADQVEHAVLEVYAEHWDLQPIRQLPALG</sequence>
<accession>A0ABT2HT97</accession>